<keyword evidence="1" id="KW-0812">Transmembrane</keyword>
<evidence type="ECO:0000313" key="3">
    <source>
        <dbReference type="Proteomes" id="UP000788426"/>
    </source>
</evidence>
<name>A0ABS6YGR7_9BACT</name>
<gene>
    <name evidence="2" type="ORF">KZO38_09180</name>
</gene>
<sequence>MKQHSTTSFLAYIFYAITFVVCLSSCKSYKLITYESDYCEPPIYAHTIEKPIEFDSDSILVPDHKWKTQLTKQNVLLAHALNLDKDLEQLTELRDEHSIIKDSVLYLVTQQKIEQKVRDALVEIDALVGELDCEGERCDQLKELLEGMNSKRDNKLTVASIVIGALSAVADACISNDGWNKGVAIGAGVIGAGLGWATLSPKGKRLILKHKRNHLRAIWEEKNSNEFPPIVWYMLNETKFTNTQQSTMLRNIRKRWLTFTFEDDIKEANKSVLFKSEGVYTEDLLETRSQIVGQLKATTQTLNQNFSSLLKEIKQL</sequence>
<dbReference type="EMBL" id="JAHXCT010000007">
    <property type="protein sequence ID" value="MBW4769923.1"/>
    <property type="molecule type" value="Genomic_DNA"/>
</dbReference>
<evidence type="ECO:0000256" key="1">
    <source>
        <dbReference type="SAM" id="Phobius"/>
    </source>
</evidence>
<dbReference type="RefSeq" id="WP_219482050.1">
    <property type="nucleotide sequence ID" value="NZ_CAUTHS010000006.1"/>
</dbReference>
<organism evidence="2 3">
    <name type="scientific">Hoylesella nanceiensis</name>
    <dbReference type="NCBI Taxonomy" id="425941"/>
    <lineage>
        <taxon>Bacteria</taxon>
        <taxon>Pseudomonadati</taxon>
        <taxon>Bacteroidota</taxon>
        <taxon>Bacteroidia</taxon>
        <taxon>Bacteroidales</taxon>
        <taxon>Prevotellaceae</taxon>
        <taxon>Hoylesella</taxon>
    </lineage>
</organism>
<evidence type="ECO:0000313" key="2">
    <source>
        <dbReference type="EMBL" id="MBW4769923.1"/>
    </source>
</evidence>
<reference evidence="2 3" key="1">
    <citation type="submission" date="2021-07" db="EMBL/GenBank/DDBJ databases">
        <title>Genomic diversity and antimicrobial resistance of Prevotella spp. isolated from chronic lung disease airways.</title>
        <authorList>
            <person name="Webb K.A."/>
            <person name="Olagoke O.S."/>
            <person name="Baird T."/>
            <person name="Neill J."/>
            <person name="Pham A."/>
            <person name="Wells T.J."/>
            <person name="Ramsay K.A."/>
            <person name="Bell S.C."/>
            <person name="Sarovich D.S."/>
            <person name="Price E.P."/>
        </authorList>
    </citation>
    <scope>NUCLEOTIDE SEQUENCE [LARGE SCALE GENOMIC DNA]</scope>
    <source>
        <strain evidence="2 3">SCHI0011.S.12</strain>
    </source>
</reference>
<keyword evidence="1" id="KW-0472">Membrane</keyword>
<protein>
    <recommendedName>
        <fullName evidence="4">Lipoprotein</fullName>
    </recommendedName>
</protein>
<keyword evidence="1" id="KW-1133">Transmembrane helix</keyword>
<accession>A0ABS6YGR7</accession>
<keyword evidence="3" id="KW-1185">Reference proteome</keyword>
<feature type="transmembrane region" description="Helical" evidence="1">
    <location>
        <begin position="6"/>
        <end position="26"/>
    </location>
</feature>
<comment type="caution">
    <text evidence="2">The sequence shown here is derived from an EMBL/GenBank/DDBJ whole genome shotgun (WGS) entry which is preliminary data.</text>
</comment>
<dbReference type="Proteomes" id="UP000788426">
    <property type="component" value="Unassembled WGS sequence"/>
</dbReference>
<evidence type="ECO:0008006" key="4">
    <source>
        <dbReference type="Google" id="ProtNLM"/>
    </source>
</evidence>
<proteinExistence type="predicted"/>